<accession>A0ACD3SSG4</accession>
<organism evidence="1 2">
    <name type="scientific">Imbroritus primus</name>
    <dbReference type="NCBI Taxonomy" id="3058603"/>
    <lineage>
        <taxon>Bacteria</taxon>
        <taxon>Pseudomonadati</taxon>
        <taxon>Pseudomonadota</taxon>
        <taxon>Betaproteobacteria</taxon>
        <taxon>Burkholderiales</taxon>
        <taxon>Burkholderiaceae</taxon>
        <taxon>Imbroritus</taxon>
    </lineage>
</organism>
<protein>
    <submittedName>
        <fullName evidence="1">DUF1116 domain-containing protein</fullName>
    </submittedName>
</protein>
<dbReference type="Proteomes" id="UP000004277">
    <property type="component" value="Unassembled WGS sequence"/>
</dbReference>
<proteinExistence type="predicted"/>
<dbReference type="EMBL" id="AKCV02000011">
    <property type="protein sequence ID" value="TMS59234.1"/>
    <property type="molecule type" value="Genomic_DNA"/>
</dbReference>
<evidence type="ECO:0000313" key="1">
    <source>
        <dbReference type="EMBL" id="TMS59234.1"/>
    </source>
</evidence>
<gene>
    <name evidence="1" type="ORF">MW7_003375</name>
</gene>
<keyword evidence="2" id="KW-1185">Reference proteome</keyword>
<comment type="caution">
    <text evidence="1">The sequence shown here is derived from an EMBL/GenBank/DDBJ whole genome shotgun (WGS) entry which is preliminary data.</text>
</comment>
<name>A0ACD3SSG4_9BURK</name>
<reference evidence="1" key="1">
    <citation type="submission" date="2019-05" db="EMBL/GenBank/DDBJ databases">
        <title>Revised genome assembly of Burkholderiaceae (previously Ralstonia) sp. PBA.</title>
        <authorList>
            <person name="Gan H.M."/>
        </authorList>
    </citation>
    <scope>NUCLEOTIDE SEQUENCE</scope>
    <source>
        <strain evidence="1">PBA</strain>
    </source>
</reference>
<sequence length="357" mass="37386">MSKTARLTRVVRFGDAKPDLPRNTLFHAGPPYAGEPPQAVRNTALQAAVIGGLAADTATAARLLDEGALRLAPAQDVDLVVPLAQVVTPSMWCFEVSDGTHTTYAPISEGPPPALRFGSDDPVCVARARDWCATVAEAFNPLLAQRPLDPHALMRAALEEGDDCHARTMAGNERLLAALPGLPEALVTEIRANAGFVLCLWMAWSAWKVRADGGALAAIGGNGQQFGIRLRGEAGWRTVDAPPPVGVYFQPDQAPQSLGAIGDSAVVDACGFGGQALRHAPALLEEWAAVLPADAATRPATILNPQTGVIDLDRIAASGTPPIINLAILHRNGAGAPIGRGHYCPPAALFKRGEESK</sequence>
<evidence type="ECO:0000313" key="2">
    <source>
        <dbReference type="Proteomes" id="UP000004277"/>
    </source>
</evidence>